<protein>
    <recommendedName>
        <fullName evidence="6">VWFA domain-containing protein</fullName>
    </recommendedName>
</protein>
<keyword evidence="2 3" id="KW-0802">TPR repeat</keyword>
<dbReference type="RefSeq" id="WP_155317899.1">
    <property type="nucleotide sequence ID" value="NZ_AP021874.1"/>
</dbReference>
<keyword evidence="1" id="KW-0677">Repeat</keyword>
<dbReference type="InterPro" id="IPR019734">
    <property type="entry name" value="TPR_rpt"/>
</dbReference>
<evidence type="ECO:0000256" key="2">
    <source>
        <dbReference type="ARBA" id="ARBA00022803"/>
    </source>
</evidence>
<dbReference type="SUPFAM" id="SSF53300">
    <property type="entry name" value="vWA-like"/>
    <property type="match status" value="1"/>
</dbReference>
<dbReference type="PROSITE" id="PS50234">
    <property type="entry name" value="VWFA"/>
    <property type="match status" value="1"/>
</dbReference>
<dbReference type="InterPro" id="IPR011990">
    <property type="entry name" value="TPR-like_helical_dom_sf"/>
</dbReference>
<keyword evidence="5" id="KW-0472">Membrane</keyword>
<feature type="transmembrane region" description="Helical" evidence="5">
    <location>
        <begin position="6"/>
        <end position="26"/>
    </location>
</feature>
<dbReference type="EMBL" id="AP021874">
    <property type="protein sequence ID" value="BBO69912.1"/>
    <property type="molecule type" value="Genomic_DNA"/>
</dbReference>
<evidence type="ECO:0000313" key="8">
    <source>
        <dbReference type="Proteomes" id="UP000427906"/>
    </source>
</evidence>
<dbReference type="SMART" id="SM00028">
    <property type="entry name" value="TPR"/>
    <property type="match status" value="2"/>
</dbReference>
<dbReference type="Proteomes" id="UP000427906">
    <property type="component" value="Chromosome"/>
</dbReference>
<dbReference type="InterPro" id="IPR013105">
    <property type="entry name" value="TPR_2"/>
</dbReference>
<feature type="repeat" description="TPR" evidence="3">
    <location>
        <begin position="419"/>
        <end position="452"/>
    </location>
</feature>
<evidence type="ECO:0000259" key="6">
    <source>
        <dbReference type="PROSITE" id="PS50234"/>
    </source>
</evidence>
<dbReference type="Gene3D" id="1.25.40.10">
    <property type="entry name" value="Tetratricopeptide repeat domain"/>
    <property type="match status" value="1"/>
</dbReference>
<feature type="compositionally biased region" description="Basic and acidic residues" evidence="4">
    <location>
        <begin position="513"/>
        <end position="530"/>
    </location>
</feature>
<evidence type="ECO:0000256" key="3">
    <source>
        <dbReference type="PROSITE-ProRule" id="PRU00339"/>
    </source>
</evidence>
<evidence type="ECO:0000256" key="1">
    <source>
        <dbReference type="ARBA" id="ARBA00022737"/>
    </source>
</evidence>
<dbReference type="PROSITE" id="PS50005">
    <property type="entry name" value="TPR"/>
    <property type="match status" value="2"/>
</dbReference>
<reference evidence="7 8" key="1">
    <citation type="submission" date="2019-11" db="EMBL/GenBank/DDBJ databases">
        <title>Comparative genomics of hydrocarbon-degrading Desulfosarcina strains.</title>
        <authorList>
            <person name="Watanabe M."/>
            <person name="Kojima H."/>
            <person name="Fukui M."/>
        </authorList>
    </citation>
    <scope>NUCLEOTIDE SEQUENCE [LARGE SCALE GENOMIC DNA]</scope>
    <source>
        <strain evidence="7 8">PL12</strain>
    </source>
</reference>
<dbReference type="PANTHER" id="PTHR22550:SF14">
    <property type="entry name" value="VWFA DOMAIN-CONTAINING PROTEIN"/>
    <property type="match status" value="1"/>
</dbReference>
<feature type="region of interest" description="Disordered" evidence="4">
    <location>
        <begin position="467"/>
        <end position="600"/>
    </location>
</feature>
<dbReference type="Pfam" id="PF07719">
    <property type="entry name" value="TPR_2"/>
    <property type="match status" value="1"/>
</dbReference>
<keyword evidence="5" id="KW-1133">Transmembrane helix</keyword>
<keyword evidence="5" id="KW-0812">Transmembrane</keyword>
<dbReference type="AlphaFoldDB" id="A0A5K7YJQ6"/>
<dbReference type="Gene3D" id="3.40.50.410">
    <property type="entry name" value="von Willebrand factor, type A domain"/>
    <property type="match status" value="1"/>
</dbReference>
<feature type="repeat" description="TPR" evidence="3">
    <location>
        <begin position="383"/>
        <end position="416"/>
    </location>
</feature>
<evidence type="ECO:0000313" key="7">
    <source>
        <dbReference type="EMBL" id="BBO69912.1"/>
    </source>
</evidence>
<sequence>MTFFRIEMLFFIWTVPLLLLVIVYGMRRRRDILNRFSSGHGLGVIAPDTVGGRRWIKGALLMGAVLFGAVALAGPRYGYRWQEIRQQGVDIIIALDCSRSMTAADIQPDRLERAKREVFDLLAMLEGDRVGLVAFAGTAFLQCPLTLDYDAFNLFLGALSPDYLPVGGTDITGALETALTSFDPKSASDKAVILITDGENTGDGDPVKAAEALKKEDIKLFCIGVGGSAGVPIPEAAGGFKKDRSGQIVLSRLDETTLKKIAMVTGGTYVRSVAGDMDLDAIYTDEIRRKMEAETLASGRRQVWEDRFQWPLALALLCLVAELMLPVTRKGLVAGLLAALILSPLPPAEASDTREGIAAYEREDFEQALKHFTDAQLDAPDRPEMLYNVADAYYKTGNFEAAADHYRQALETDDAGLKQKALYNLGNTEFRRGNAREAIGHYEAALSLDPEDSRTKENLEFVKKVLEQQKQQQQSGDSQKNGDPKDQEDQEQKSQSDGARDSKSDQDPQQQEGSRDSRPEGDGEPQRPEFGDEMDPQQAQQAAGDKPPDDGPPDQTPRADRQGGQTGDPGQAERMLNRLQDQPGRALMPAGGRRTVEKDW</sequence>
<dbReference type="SUPFAM" id="SSF48452">
    <property type="entry name" value="TPR-like"/>
    <property type="match status" value="1"/>
</dbReference>
<gene>
    <name evidence="7" type="ORF">DSCA_38420</name>
</gene>
<proteinExistence type="predicted"/>
<dbReference type="OrthoDB" id="9807628at2"/>
<keyword evidence="8" id="KW-1185">Reference proteome</keyword>
<feature type="domain" description="VWFA" evidence="6">
    <location>
        <begin position="90"/>
        <end position="287"/>
    </location>
</feature>
<evidence type="ECO:0000256" key="4">
    <source>
        <dbReference type="SAM" id="MobiDB-lite"/>
    </source>
</evidence>
<feature type="compositionally biased region" description="Low complexity" evidence="4">
    <location>
        <begin position="468"/>
        <end position="479"/>
    </location>
</feature>
<dbReference type="InterPro" id="IPR002035">
    <property type="entry name" value="VWF_A"/>
</dbReference>
<feature type="transmembrane region" description="Helical" evidence="5">
    <location>
        <begin position="59"/>
        <end position="79"/>
    </location>
</feature>
<dbReference type="Pfam" id="PF00092">
    <property type="entry name" value="VWA"/>
    <property type="match status" value="1"/>
</dbReference>
<dbReference type="InterPro" id="IPR036465">
    <property type="entry name" value="vWFA_dom_sf"/>
</dbReference>
<name>A0A5K7YJQ6_9BACT</name>
<accession>A0A5K7YJQ6</accession>
<dbReference type="PROSITE" id="PS50293">
    <property type="entry name" value="TPR_REGION"/>
    <property type="match status" value="2"/>
</dbReference>
<dbReference type="SMART" id="SM00327">
    <property type="entry name" value="VWA"/>
    <property type="match status" value="1"/>
</dbReference>
<feature type="compositionally biased region" description="Basic and acidic residues" evidence="4">
    <location>
        <begin position="480"/>
        <end position="506"/>
    </location>
</feature>
<dbReference type="KEGG" id="dalk:DSCA_38420"/>
<organism evidence="7 8">
    <name type="scientific">Desulfosarcina alkanivorans</name>
    <dbReference type="NCBI Taxonomy" id="571177"/>
    <lineage>
        <taxon>Bacteria</taxon>
        <taxon>Pseudomonadati</taxon>
        <taxon>Thermodesulfobacteriota</taxon>
        <taxon>Desulfobacteria</taxon>
        <taxon>Desulfobacterales</taxon>
        <taxon>Desulfosarcinaceae</taxon>
        <taxon>Desulfosarcina</taxon>
    </lineage>
</organism>
<dbReference type="InterPro" id="IPR050768">
    <property type="entry name" value="UPF0353/GerABKA_families"/>
</dbReference>
<evidence type="ECO:0000256" key="5">
    <source>
        <dbReference type="SAM" id="Phobius"/>
    </source>
</evidence>
<dbReference type="Pfam" id="PF13432">
    <property type="entry name" value="TPR_16"/>
    <property type="match status" value="1"/>
</dbReference>
<dbReference type="PANTHER" id="PTHR22550">
    <property type="entry name" value="SPORE GERMINATION PROTEIN"/>
    <property type="match status" value="1"/>
</dbReference>